<dbReference type="Proteomes" id="UP000026915">
    <property type="component" value="Chromosome 2"/>
</dbReference>
<feature type="region of interest" description="Disordered" evidence="1">
    <location>
        <begin position="1"/>
        <end position="37"/>
    </location>
</feature>
<evidence type="ECO:0000256" key="1">
    <source>
        <dbReference type="SAM" id="MobiDB-lite"/>
    </source>
</evidence>
<gene>
    <name evidence="2" type="ORF">TCM_006035</name>
</gene>
<accession>A0A061DVS0</accession>
<protein>
    <submittedName>
        <fullName evidence="2">Uncharacterized protein</fullName>
    </submittedName>
</protein>
<dbReference type="AlphaFoldDB" id="A0A061DVS0"/>
<proteinExistence type="predicted"/>
<organism evidence="2 3">
    <name type="scientific">Theobroma cacao</name>
    <name type="common">Cacao</name>
    <name type="synonym">Cocoa</name>
    <dbReference type="NCBI Taxonomy" id="3641"/>
    <lineage>
        <taxon>Eukaryota</taxon>
        <taxon>Viridiplantae</taxon>
        <taxon>Streptophyta</taxon>
        <taxon>Embryophyta</taxon>
        <taxon>Tracheophyta</taxon>
        <taxon>Spermatophyta</taxon>
        <taxon>Magnoliopsida</taxon>
        <taxon>eudicotyledons</taxon>
        <taxon>Gunneridae</taxon>
        <taxon>Pentapetalae</taxon>
        <taxon>rosids</taxon>
        <taxon>malvids</taxon>
        <taxon>Malvales</taxon>
        <taxon>Malvaceae</taxon>
        <taxon>Byttnerioideae</taxon>
        <taxon>Theobroma</taxon>
    </lineage>
</organism>
<dbReference type="EMBL" id="CM001880">
    <property type="protein sequence ID" value="EOX96894.1"/>
    <property type="molecule type" value="Genomic_DNA"/>
</dbReference>
<dbReference type="PANTHER" id="PTHR48248:SF1">
    <property type="match status" value="1"/>
</dbReference>
<keyword evidence="3" id="KW-1185">Reference proteome</keyword>
<sequence>MAPFSMRGRLHNNHKMPIAKKRLQSQTKTRKSGMKGMQERFKRLKTEMEEISEEQKGIREGQRQVREKFEAIESECEQLKKETKFIIQQSARTQIKLVLMFKILKAREESDFSTAANLTQWLGQIVAREKEERQALSDA</sequence>
<dbReference type="OMA" id="EGHSKMR"/>
<feature type="compositionally biased region" description="Basic residues" evidence="1">
    <location>
        <begin position="8"/>
        <end position="33"/>
    </location>
</feature>
<dbReference type="eggNOG" id="ENOG502SSRV">
    <property type="taxonomic scope" value="Eukaryota"/>
</dbReference>
<evidence type="ECO:0000313" key="3">
    <source>
        <dbReference type="Proteomes" id="UP000026915"/>
    </source>
</evidence>
<reference evidence="2 3" key="1">
    <citation type="journal article" date="2013" name="Genome Biol.">
        <title>The genome sequence of the most widely cultivated cacao type and its use to identify candidate genes regulating pod color.</title>
        <authorList>
            <person name="Motamayor J.C."/>
            <person name="Mockaitis K."/>
            <person name="Schmutz J."/>
            <person name="Haiminen N."/>
            <person name="Iii D.L."/>
            <person name="Cornejo O."/>
            <person name="Findley S.D."/>
            <person name="Zheng P."/>
            <person name="Utro F."/>
            <person name="Royaert S."/>
            <person name="Saski C."/>
            <person name="Jenkins J."/>
            <person name="Podicheti R."/>
            <person name="Zhao M."/>
            <person name="Scheffler B.E."/>
            <person name="Stack J.C."/>
            <person name="Feltus F.A."/>
            <person name="Mustiga G.M."/>
            <person name="Amores F."/>
            <person name="Phillips W."/>
            <person name="Marelli J.P."/>
            <person name="May G.D."/>
            <person name="Shapiro H."/>
            <person name="Ma J."/>
            <person name="Bustamante C.D."/>
            <person name="Schnell R.J."/>
            <person name="Main D."/>
            <person name="Gilbert D."/>
            <person name="Parida L."/>
            <person name="Kuhn D.N."/>
        </authorList>
    </citation>
    <scope>NUCLEOTIDE SEQUENCE [LARGE SCALE GENOMIC DNA]</scope>
    <source>
        <strain evidence="3">cv. Matina 1-6</strain>
    </source>
</reference>
<name>A0A061DVS0_THECC</name>
<dbReference type="HOGENOM" id="CLU_131212_4_1_1"/>
<dbReference type="Gramene" id="EOX96894">
    <property type="protein sequence ID" value="EOX96894"/>
    <property type="gene ID" value="TCM_006035"/>
</dbReference>
<dbReference type="PANTHER" id="PTHR48248">
    <property type="entry name" value="UVR DOMAIN-CONTAINING PROTEIN"/>
    <property type="match status" value="1"/>
</dbReference>
<evidence type="ECO:0000313" key="2">
    <source>
        <dbReference type="EMBL" id="EOX96894.1"/>
    </source>
</evidence>
<dbReference type="InParanoid" id="A0A061DVS0"/>